<organism evidence="3 4">
    <name type="scientific">Callosobruchus maculatus</name>
    <name type="common">Southern cowpea weevil</name>
    <name type="synonym">Pulse bruchid</name>
    <dbReference type="NCBI Taxonomy" id="64391"/>
    <lineage>
        <taxon>Eukaryota</taxon>
        <taxon>Metazoa</taxon>
        <taxon>Ecdysozoa</taxon>
        <taxon>Arthropoda</taxon>
        <taxon>Hexapoda</taxon>
        <taxon>Insecta</taxon>
        <taxon>Pterygota</taxon>
        <taxon>Neoptera</taxon>
        <taxon>Endopterygota</taxon>
        <taxon>Coleoptera</taxon>
        <taxon>Polyphaga</taxon>
        <taxon>Cucujiformia</taxon>
        <taxon>Chrysomeloidea</taxon>
        <taxon>Chrysomelidae</taxon>
        <taxon>Bruchinae</taxon>
        <taxon>Bruchini</taxon>
        <taxon>Callosobruchus</taxon>
    </lineage>
</organism>
<feature type="transmembrane region" description="Helical" evidence="1">
    <location>
        <begin position="117"/>
        <end position="137"/>
    </location>
</feature>
<protein>
    <recommendedName>
        <fullName evidence="2">Cyclic nucleotide-binding domain-containing protein</fullName>
    </recommendedName>
</protein>
<proteinExistence type="predicted"/>
<feature type="transmembrane region" description="Helical" evidence="1">
    <location>
        <begin position="230"/>
        <end position="252"/>
    </location>
</feature>
<dbReference type="SUPFAM" id="SSF51206">
    <property type="entry name" value="cAMP-binding domain-like"/>
    <property type="match status" value="1"/>
</dbReference>
<dbReference type="InterPro" id="IPR018490">
    <property type="entry name" value="cNMP-bd_dom_sf"/>
</dbReference>
<evidence type="ECO:0000256" key="1">
    <source>
        <dbReference type="SAM" id="Phobius"/>
    </source>
</evidence>
<reference evidence="3 4" key="1">
    <citation type="submission" date="2019-01" db="EMBL/GenBank/DDBJ databases">
        <authorList>
            <person name="Sayadi A."/>
        </authorList>
    </citation>
    <scope>NUCLEOTIDE SEQUENCE [LARGE SCALE GENOMIC DNA]</scope>
</reference>
<dbReference type="Gene3D" id="2.60.120.10">
    <property type="entry name" value="Jelly Rolls"/>
    <property type="match status" value="1"/>
</dbReference>
<dbReference type="SMR" id="A0A653DD29"/>
<keyword evidence="1" id="KW-0812">Transmembrane</keyword>
<keyword evidence="1" id="KW-0472">Membrane</keyword>
<dbReference type="AlphaFoldDB" id="A0A653DD29"/>
<dbReference type="GO" id="GO:0098855">
    <property type="term" value="C:HCN channel complex"/>
    <property type="evidence" value="ECO:0007669"/>
    <property type="project" value="TreeGrafter"/>
</dbReference>
<dbReference type="InterPro" id="IPR051413">
    <property type="entry name" value="K/Na_HCN_channel"/>
</dbReference>
<accession>A0A653DD29</accession>
<dbReference type="GO" id="GO:0035725">
    <property type="term" value="P:sodium ion transmembrane transport"/>
    <property type="evidence" value="ECO:0007669"/>
    <property type="project" value="TreeGrafter"/>
</dbReference>
<dbReference type="OrthoDB" id="2021138at2759"/>
<dbReference type="InterPro" id="IPR000595">
    <property type="entry name" value="cNMP-bd_dom"/>
</dbReference>
<name>A0A653DD29_CALMS</name>
<keyword evidence="4" id="KW-1185">Reference proteome</keyword>
<dbReference type="GO" id="GO:0005249">
    <property type="term" value="F:voltage-gated potassium channel activity"/>
    <property type="evidence" value="ECO:0007669"/>
    <property type="project" value="TreeGrafter"/>
</dbReference>
<dbReference type="GO" id="GO:0003254">
    <property type="term" value="P:regulation of membrane depolarization"/>
    <property type="evidence" value="ECO:0007669"/>
    <property type="project" value="TreeGrafter"/>
</dbReference>
<feature type="transmembrane region" description="Helical" evidence="1">
    <location>
        <begin position="301"/>
        <end position="324"/>
    </location>
</feature>
<dbReference type="PROSITE" id="PS50042">
    <property type="entry name" value="CNMP_BINDING_3"/>
    <property type="match status" value="1"/>
</dbReference>
<dbReference type="Proteomes" id="UP000410492">
    <property type="component" value="Unassembled WGS sequence"/>
</dbReference>
<keyword evidence="1" id="KW-1133">Transmembrane helix</keyword>
<dbReference type="InterPro" id="IPR014710">
    <property type="entry name" value="RmlC-like_jellyroll"/>
</dbReference>
<dbReference type="PANTHER" id="PTHR45689:SF14">
    <property type="entry name" value="CYCLIC NUCLEOTIDE-GATED CATION CHANNEL SUBUNIT A-LIKE PROTEIN"/>
    <property type="match status" value="1"/>
</dbReference>
<feature type="transmembrane region" description="Helical" evidence="1">
    <location>
        <begin position="83"/>
        <end position="105"/>
    </location>
</feature>
<evidence type="ECO:0000313" key="4">
    <source>
        <dbReference type="Proteomes" id="UP000410492"/>
    </source>
</evidence>
<dbReference type="Gene3D" id="1.10.287.630">
    <property type="entry name" value="Helix hairpin bin"/>
    <property type="match status" value="1"/>
</dbReference>
<gene>
    <name evidence="3" type="ORF">CALMAC_LOCUS16551</name>
</gene>
<evidence type="ECO:0000313" key="3">
    <source>
        <dbReference type="EMBL" id="VEN58109.1"/>
    </source>
</evidence>
<dbReference type="EMBL" id="CAACVG010011460">
    <property type="protein sequence ID" value="VEN58109.1"/>
    <property type="molecule type" value="Genomic_DNA"/>
</dbReference>
<dbReference type="PANTHER" id="PTHR45689">
    <property type="entry name" value="I[[H]] CHANNEL, ISOFORM E"/>
    <property type="match status" value="1"/>
</dbReference>
<sequence>MMEEHLTECGLPACEEPIINQTIDSGIFIFLRRKVKAWTMLCPTHPQSLVYYKSYAERRKEMTRHIVKYNNFIMHPFSLFMMYWEYFISILEIVSMFIFCVSNAYSWTVMTDNGPFLVRRYVDILTTVDVILRLFFVGYYDSKMNKSVLRRSTIIKHYAFTLFIPDILSSVNSHFYALYELEIVEEDETNGTILRWTRLLVLTRFFRIPIWFETLECIKKRAGLGVVTSFCLRMLLLISIVLCTCYTLGLVFENAIEATYSTEEAKWEYFNITRFFGVTTKVMMVYIKDIFDYELISGEIISVWCMATGFIINVLFLATLMQAISRYIAITKNSERLLSESDQYLIHHQMPNNIRQRFKDYFQFKFQNRFYREEKINKMLSDVLKDQIMISITKEHVERVEFFKDLHEDVLVSLVRKLKLEIFLTGDVIVKSGDLGE</sequence>
<evidence type="ECO:0000259" key="2">
    <source>
        <dbReference type="PROSITE" id="PS50042"/>
    </source>
</evidence>
<feature type="domain" description="Cyclic nucleotide-binding" evidence="2">
    <location>
        <begin position="402"/>
        <end position="437"/>
    </location>
</feature>